<dbReference type="InterPro" id="IPR020449">
    <property type="entry name" value="Tscrpt_reg_AraC-type_HTH"/>
</dbReference>
<keyword evidence="3" id="KW-0804">Transcription</keyword>
<feature type="transmembrane region" description="Helical" evidence="4">
    <location>
        <begin position="295"/>
        <end position="315"/>
    </location>
</feature>
<dbReference type="PRINTS" id="PR00032">
    <property type="entry name" value="HTHARAC"/>
</dbReference>
<dbReference type="EMBL" id="CP058649">
    <property type="protein sequence ID" value="QUI24049.1"/>
    <property type="molecule type" value="Genomic_DNA"/>
</dbReference>
<reference evidence="6" key="1">
    <citation type="submission" date="2020-07" db="EMBL/GenBank/DDBJ databases">
        <title>Vallitalea pronyensis genome.</title>
        <authorList>
            <person name="Postec A."/>
        </authorList>
    </citation>
    <scope>NUCLEOTIDE SEQUENCE</scope>
    <source>
        <strain evidence="6">FatNI3</strain>
    </source>
</reference>
<dbReference type="AlphaFoldDB" id="A0A8J8MM82"/>
<dbReference type="KEGG" id="vpy:HZI73_17890"/>
<keyword evidence="7" id="KW-1185">Reference proteome</keyword>
<proteinExistence type="predicted"/>
<dbReference type="GO" id="GO:0043565">
    <property type="term" value="F:sequence-specific DNA binding"/>
    <property type="evidence" value="ECO:0007669"/>
    <property type="project" value="InterPro"/>
</dbReference>
<keyword evidence="1" id="KW-0805">Transcription regulation</keyword>
<dbReference type="GO" id="GO:0003700">
    <property type="term" value="F:DNA-binding transcription factor activity"/>
    <property type="evidence" value="ECO:0007669"/>
    <property type="project" value="InterPro"/>
</dbReference>
<keyword evidence="4" id="KW-0812">Transmembrane</keyword>
<dbReference type="InterPro" id="IPR018060">
    <property type="entry name" value="HTH_AraC"/>
</dbReference>
<evidence type="ECO:0000256" key="2">
    <source>
        <dbReference type="ARBA" id="ARBA00023125"/>
    </source>
</evidence>
<feature type="domain" description="HTH araC/xylS-type" evidence="5">
    <location>
        <begin position="667"/>
        <end position="766"/>
    </location>
</feature>
<dbReference type="RefSeq" id="WP_212694741.1">
    <property type="nucleotide sequence ID" value="NZ_CP058649.1"/>
</dbReference>
<feature type="transmembrane region" description="Helical" evidence="4">
    <location>
        <begin position="13"/>
        <end position="37"/>
    </location>
</feature>
<evidence type="ECO:0000256" key="4">
    <source>
        <dbReference type="SAM" id="Phobius"/>
    </source>
</evidence>
<sequence>MMNSFKNQFRGKLYYSLILSYAYLLILPLVMAIFFYVTSLSIVEEEIEKAGIASLEQYESIMESMFKQIQGIGYELETNFKISTIVNAKELNNKLRYDIYQLIQSLGRYYGNDYFIKSLFVYPKNHDILITKSGVMNLDTYVEQALMSEPNSLVAWKNIFDQKTDSGFVTLPSKDNTSFISFLSPFHDTNKQVIGNVGVIIDHHKIKKMLNTTKWMKGSVAYVMSDTGETIVSSNGSIKMIGNDWDLSKDYFKQTINNNSYLVFTRQSKVSGYYYVLTVPEKVFYVKATRLRQMILLFTLICLIAGVTLAVWFSAKNYNPVQNILHIFREQDKNAMEGKDEIKYIEASIHKVINEMKKVESRIEKQTLQLRNQFLRRLINGCYSHEIETHALLELYDVRFEGDLYQIALIYVESDDTLLEDMGETASHDVLNYKMLLIEKLYKELLEDIANSYIVEMGKYFVVIMNNLDQELTQEDIRLKAKKASLTIKEILSAKFGLFVSIALSDINKGIDQISLSYDQAVNTMEYALLFGRQEVTDYTSIKKMGCKIEKGFYTFDKERKLISLIRSGEYHEGFAVLDMMLHQLLKSEVSVEYARCTVFAMVNTLSNIFSELSQKASQSWELELNEIMHAIMNCNSIEDIRKIMYRTFQEAEKNFKSNHSSDQKVKEICKFIKHNYQDYNLNVSMIANVFQMNIAYLSSFFKSTMGVNISKYLNNVRLEKAKILLKNDNITIKEIASMCGLGDSGTFIRVFKKVEGVTPGKYRKYM</sequence>
<keyword evidence="2" id="KW-0238">DNA-binding</keyword>
<dbReference type="SUPFAM" id="SSF46689">
    <property type="entry name" value="Homeodomain-like"/>
    <property type="match status" value="1"/>
</dbReference>
<evidence type="ECO:0000313" key="6">
    <source>
        <dbReference type="EMBL" id="QUI24049.1"/>
    </source>
</evidence>
<dbReference type="Gene3D" id="1.10.10.60">
    <property type="entry name" value="Homeodomain-like"/>
    <property type="match status" value="2"/>
</dbReference>
<dbReference type="Pfam" id="PF12833">
    <property type="entry name" value="HTH_18"/>
    <property type="match status" value="1"/>
</dbReference>
<dbReference type="SMART" id="SM00342">
    <property type="entry name" value="HTH_ARAC"/>
    <property type="match status" value="1"/>
</dbReference>
<dbReference type="PANTHER" id="PTHR43280:SF2">
    <property type="entry name" value="HTH-TYPE TRANSCRIPTIONAL REGULATOR EXSA"/>
    <property type="match status" value="1"/>
</dbReference>
<evidence type="ECO:0000259" key="5">
    <source>
        <dbReference type="PROSITE" id="PS01124"/>
    </source>
</evidence>
<evidence type="ECO:0000256" key="3">
    <source>
        <dbReference type="ARBA" id="ARBA00023163"/>
    </source>
</evidence>
<dbReference type="Proteomes" id="UP000683246">
    <property type="component" value="Chromosome"/>
</dbReference>
<protein>
    <submittedName>
        <fullName evidence="6">AraC family transcriptional regulator</fullName>
    </submittedName>
</protein>
<dbReference type="InterPro" id="IPR018062">
    <property type="entry name" value="HTH_AraC-typ_CS"/>
</dbReference>
<keyword evidence="4" id="KW-0472">Membrane</keyword>
<dbReference type="PANTHER" id="PTHR43280">
    <property type="entry name" value="ARAC-FAMILY TRANSCRIPTIONAL REGULATOR"/>
    <property type="match status" value="1"/>
</dbReference>
<dbReference type="PROSITE" id="PS00041">
    <property type="entry name" value="HTH_ARAC_FAMILY_1"/>
    <property type="match status" value="1"/>
</dbReference>
<organism evidence="6 7">
    <name type="scientific">Vallitalea pronyensis</name>
    <dbReference type="NCBI Taxonomy" id="1348613"/>
    <lineage>
        <taxon>Bacteria</taxon>
        <taxon>Bacillati</taxon>
        <taxon>Bacillota</taxon>
        <taxon>Clostridia</taxon>
        <taxon>Lachnospirales</taxon>
        <taxon>Vallitaleaceae</taxon>
        <taxon>Vallitalea</taxon>
    </lineage>
</organism>
<keyword evidence="4" id="KW-1133">Transmembrane helix</keyword>
<gene>
    <name evidence="6" type="ORF">HZI73_17890</name>
</gene>
<dbReference type="PROSITE" id="PS01124">
    <property type="entry name" value="HTH_ARAC_FAMILY_2"/>
    <property type="match status" value="1"/>
</dbReference>
<dbReference type="Gene3D" id="3.30.450.20">
    <property type="entry name" value="PAS domain"/>
    <property type="match status" value="1"/>
</dbReference>
<name>A0A8J8MM82_9FIRM</name>
<evidence type="ECO:0000313" key="7">
    <source>
        <dbReference type="Proteomes" id="UP000683246"/>
    </source>
</evidence>
<evidence type="ECO:0000256" key="1">
    <source>
        <dbReference type="ARBA" id="ARBA00023015"/>
    </source>
</evidence>
<accession>A0A8J8MM82</accession>
<dbReference type="InterPro" id="IPR009057">
    <property type="entry name" value="Homeodomain-like_sf"/>
</dbReference>